<evidence type="ECO:0000313" key="1">
    <source>
        <dbReference type="EMBL" id="MED6165424.1"/>
    </source>
</evidence>
<dbReference type="EMBL" id="JASCZI010123477">
    <property type="protein sequence ID" value="MED6165424.1"/>
    <property type="molecule type" value="Genomic_DNA"/>
</dbReference>
<gene>
    <name evidence="1" type="ORF">PIB30_099370</name>
</gene>
<sequence>REMTWAMPSMVEDIPVTVVVEDILVTVVVEDTPVAVEATEEGIAATVAVAVDMVAGAGVALLPMKLLQYKLKICLTT</sequence>
<protein>
    <submittedName>
        <fullName evidence="1">Uncharacterized protein</fullName>
    </submittedName>
</protein>
<name>A0ABU6UWH8_9FABA</name>
<feature type="non-terminal residue" evidence="1">
    <location>
        <position position="1"/>
    </location>
</feature>
<feature type="non-terminal residue" evidence="1">
    <location>
        <position position="77"/>
    </location>
</feature>
<dbReference type="Proteomes" id="UP001341840">
    <property type="component" value="Unassembled WGS sequence"/>
</dbReference>
<comment type="caution">
    <text evidence="1">The sequence shown here is derived from an EMBL/GenBank/DDBJ whole genome shotgun (WGS) entry which is preliminary data.</text>
</comment>
<proteinExistence type="predicted"/>
<evidence type="ECO:0000313" key="2">
    <source>
        <dbReference type="Proteomes" id="UP001341840"/>
    </source>
</evidence>
<keyword evidence="2" id="KW-1185">Reference proteome</keyword>
<accession>A0ABU6UWH8</accession>
<organism evidence="1 2">
    <name type="scientific">Stylosanthes scabra</name>
    <dbReference type="NCBI Taxonomy" id="79078"/>
    <lineage>
        <taxon>Eukaryota</taxon>
        <taxon>Viridiplantae</taxon>
        <taxon>Streptophyta</taxon>
        <taxon>Embryophyta</taxon>
        <taxon>Tracheophyta</taxon>
        <taxon>Spermatophyta</taxon>
        <taxon>Magnoliopsida</taxon>
        <taxon>eudicotyledons</taxon>
        <taxon>Gunneridae</taxon>
        <taxon>Pentapetalae</taxon>
        <taxon>rosids</taxon>
        <taxon>fabids</taxon>
        <taxon>Fabales</taxon>
        <taxon>Fabaceae</taxon>
        <taxon>Papilionoideae</taxon>
        <taxon>50 kb inversion clade</taxon>
        <taxon>dalbergioids sensu lato</taxon>
        <taxon>Dalbergieae</taxon>
        <taxon>Pterocarpus clade</taxon>
        <taxon>Stylosanthes</taxon>
    </lineage>
</organism>
<reference evidence="1 2" key="1">
    <citation type="journal article" date="2023" name="Plants (Basel)">
        <title>Bridging the Gap: Combining Genomics and Transcriptomics Approaches to Understand Stylosanthes scabra, an Orphan Legume from the Brazilian Caatinga.</title>
        <authorList>
            <person name="Ferreira-Neto J.R.C."/>
            <person name="da Silva M.D."/>
            <person name="Binneck E."/>
            <person name="de Melo N.F."/>
            <person name="da Silva R.H."/>
            <person name="de Melo A.L.T.M."/>
            <person name="Pandolfi V."/>
            <person name="Bustamante F.O."/>
            <person name="Brasileiro-Vidal A.C."/>
            <person name="Benko-Iseppon A.M."/>
        </authorList>
    </citation>
    <scope>NUCLEOTIDE SEQUENCE [LARGE SCALE GENOMIC DNA]</scope>
    <source>
        <tissue evidence="1">Leaves</tissue>
    </source>
</reference>